<protein>
    <recommendedName>
        <fullName evidence="3">Tetratricopeptide repeat-like superfamily protein</fullName>
    </recommendedName>
</protein>
<gene>
    <name evidence="1" type="ORF">SAY87_005261</name>
</gene>
<keyword evidence="2" id="KW-1185">Reference proteome</keyword>
<name>A0AAN7Q6Q8_9MYRT</name>
<dbReference type="Proteomes" id="UP001345219">
    <property type="component" value="Chromosome 5"/>
</dbReference>
<evidence type="ECO:0000313" key="1">
    <source>
        <dbReference type="EMBL" id="KAK4760368.1"/>
    </source>
</evidence>
<reference evidence="1 2" key="1">
    <citation type="journal article" date="2023" name="Hortic Res">
        <title>Pangenome of water caltrop reveals structural variations and asymmetric subgenome divergence after allopolyploidization.</title>
        <authorList>
            <person name="Zhang X."/>
            <person name="Chen Y."/>
            <person name="Wang L."/>
            <person name="Yuan Y."/>
            <person name="Fang M."/>
            <person name="Shi L."/>
            <person name="Lu R."/>
            <person name="Comes H.P."/>
            <person name="Ma Y."/>
            <person name="Chen Y."/>
            <person name="Huang G."/>
            <person name="Zhou Y."/>
            <person name="Zheng Z."/>
            <person name="Qiu Y."/>
        </authorList>
    </citation>
    <scope>NUCLEOTIDE SEQUENCE [LARGE SCALE GENOMIC DNA]</scope>
    <source>
        <tissue evidence="1">Roots</tissue>
    </source>
</reference>
<organism evidence="1 2">
    <name type="scientific">Trapa incisa</name>
    <dbReference type="NCBI Taxonomy" id="236973"/>
    <lineage>
        <taxon>Eukaryota</taxon>
        <taxon>Viridiplantae</taxon>
        <taxon>Streptophyta</taxon>
        <taxon>Embryophyta</taxon>
        <taxon>Tracheophyta</taxon>
        <taxon>Spermatophyta</taxon>
        <taxon>Magnoliopsida</taxon>
        <taxon>eudicotyledons</taxon>
        <taxon>Gunneridae</taxon>
        <taxon>Pentapetalae</taxon>
        <taxon>rosids</taxon>
        <taxon>malvids</taxon>
        <taxon>Myrtales</taxon>
        <taxon>Lythraceae</taxon>
        <taxon>Trapa</taxon>
    </lineage>
</organism>
<evidence type="ECO:0008006" key="3">
    <source>
        <dbReference type="Google" id="ProtNLM"/>
    </source>
</evidence>
<dbReference type="EMBL" id="JAXIOK010000010">
    <property type="protein sequence ID" value="KAK4760368.1"/>
    <property type="molecule type" value="Genomic_DNA"/>
</dbReference>
<dbReference type="Gene3D" id="1.25.40.10">
    <property type="entry name" value="Tetratricopeptide repeat domain"/>
    <property type="match status" value="1"/>
</dbReference>
<dbReference type="AlphaFoldDB" id="A0AAN7Q6Q8"/>
<evidence type="ECO:0000313" key="2">
    <source>
        <dbReference type="Proteomes" id="UP001345219"/>
    </source>
</evidence>
<dbReference type="InterPro" id="IPR011990">
    <property type="entry name" value="TPR-like_helical_dom_sf"/>
</dbReference>
<sequence>MGAGVASSPPRLSFSVVLEATPASAAFSSSPWARRLNISRATPLTPLLLSSSRGFPVPKTRSLPCLCRARFSSFSDEESSNQADDLTRRLSNDFASISGEESFKSEWERATDFPPIFEGKAASRKARMLKMKLQLQERFGGVGDSSDCSIKTAFSSMVFIIREIQSYTLQMRRIPLCEDLRSLQVRVQDDMHASFVWLFQKVFSQTPTLMVYLMILLANYSVYSMGCTPAIASPQSPLDAIPMVEFQEREYDQNVFSHRNKSSFPSSAAPGGKSTSVCGGNDDGGGNFLSGLSGTDGEGYFGRSGHQEVMFADTSSMSSSVVSMKEEECDVWEAIVKEASEMQAETRDASLSPEIIENLVTPLTARPEADINYSEYSRTETLYQTGLSQDPSNQLLLTNFAQFLYLVARDNDRAEEYFKKAVAVEPPDAELLNKYATFLWRARNDLWAAEETFLEAISADPTNSFYAANYAHFLWNTGGADTCFPLASMDEDTSHPRKA</sequence>
<dbReference type="SUPFAM" id="SSF48452">
    <property type="entry name" value="TPR-like"/>
    <property type="match status" value="1"/>
</dbReference>
<dbReference type="PANTHER" id="PTHR26312:SF132">
    <property type="entry name" value="OS01G0855200 PROTEIN"/>
    <property type="match status" value="1"/>
</dbReference>
<accession>A0AAN7Q6Q8</accession>
<comment type="caution">
    <text evidence="1">The sequence shown here is derived from an EMBL/GenBank/DDBJ whole genome shotgun (WGS) entry which is preliminary data.</text>
</comment>
<dbReference type="PANTHER" id="PTHR26312">
    <property type="entry name" value="TETRATRICOPEPTIDE REPEAT PROTEIN 5"/>
    <property type="match status" value="1"/>
</dbReference>
<proteinExistence type="predicted"/>